<dbReference type="GO" id="GO:0006006">
    <property type="term" value="P:glucose metabolic process"/>
    <property type="evidence" value="ECO:0007669"/>
    <property type="project" value="UniProtKB-KW"/>
</dbReference>
<sequence length="372" mass="38784">MLLSRFALVAAGLAGLGSAGSAAEHWVYLGVYTGKGATDSKGIYRSKFDDATGKLTPPELVAEMDSPSFVTIHPNKKFLYAVGEGGGKDGGPVVAFALDAKTGALTKLNEDKSGGSGPCHIAISPKGDFAAVANYGGGSTCVFAVEPDGTLGKRLGFVQHKANSKDKGRQGAPHAHFCAFNAAGDHLYTVDLGIDKVKVFHVSLKKGLEEDDEEDVTTPAGSGPRHMAFPPDGKGFYVCGELDSTVNVVKGGKVVQSLSTLPQPTPGNSTAECIVAPDGKFVYVSNRGHNSIAVFKVKDDKTLEGSGHITGDIKIPRNFNIDPSGKWMLIASQDGGKVGVWERDTATGGAKETGNTAKVSKCVCVKFVPVEK</sequence>
<proteinExistence type="inferred from homology"/>
<dbReference type="Pfam" id="PF10282">
    <property type="entry name" value="Lactonase"/>
    <property type="match status" value="1"/>
</dbReference>
<feature type="chain" id="PRO_5027055157" evidence="4">
    <location>
        <begin position="23"/>
        <end position="372"/>
    </location>
</feature>
<keyword evidence="2" id="KW-0313">Glucose metabolism</keyword>
<dbReference type="EMBL" id="CP053452">
    <property type="protein sequence ID" value="QJX00700.1"/>
    <property type="molecule type" value="Genomic_DNA"/>
</dbReference>
<keyword evidence="2" id="KW-0119">Carbohydrate metabolism</keyword>
<dbReference type="Gene3D" id="2.130.10.10">
    <property type="entry name" value="YVTN repeat-like/Quinoprotein amine dehydrogenase"/>
    <property type="match status" value="1"/>
</dbReference>
<organism evidence="5 6">
    <name type="scientific">Frigoriglobus tundricola</name>
    <dbReference type="NCBI Taxonomy" id="2774151"/>
    <lineage>
        <taxon>Bacteria</taxon>
        <taxon>Pseudomonadati</taxon>
        <taxon>Planctomycetota</taxon>
        <taxon>Planctomycetia</taxon>
        <taxon>Gemmatales</taxon>
        <taxon>Gemmataceae</taxon>
        <taxon>Frigoriglobus</taxon>
    </lineage>
</organism>
<dbReference type="InterPro" id="IPR015943">
    <property type="entry name" value="WD40/YVTN_repeat-like_dom_sf"/>
</dbReference>
<comment type="similarity">
    <text evidence="1">Belongs to the cycloisomerase 2 family.</text>
</comment>
<dbReference type="Proteomes" id="UP000503447">
    <property type="component" value="Chromosome"/>
</dbReference>
<feature type="region of interest" description="Disordered" evidence="3">
    <location>
        <begin position="208"/>
        <end position="227"/>
    </location>
</feature>
<dbReference type="KEGG" id="ftj:FTUN_8332"/>
<keyword evidence="4" id="KW-0732">Signal</keyword>
<reference evidence="6" key="1">
    <citation type="submission" date="2020-05" db="EMBL/GenBank/DDBJ databases">
        <title>Frigoriglobus tundricola gen. nov., sp. nov., a psychrotolerant cellulolytic planctomycete of the family Gemmataceae with two divergent copies of 16S rRNA gene.</title>
        <authorList>
            <person name="Kulichevskaya I.S."/>
            <person name="Ivanova A.A."/>
            <person name="Naumoff D.G."/>
            <person name="Beletsky A.V."/>
            <person name="Rijpstra W.I.C."/>
            <person name="Sinninghe Damste J.S."/>
            <person name="Mardanov A.V."/>
            <person name="Ravin N.V."/>
            <person name="Dedysh S.N."/>
        </authorList>
    </citation>
    <scope>NUCLEOTIDE SEQUENCE [LARGE SCALE GENOMIC DNA]</scope>
    <source>
        <strain evidence="6">PL17</strain>
    </source>
</reference>
<dbReference type="RefSeq" id="WP_171475397.1">
    <property type="nucleotide sequence ID" value="NZ_CP053452.2"/>
</dbReference>
<feature type="signal peptide" evidence="4">
    <location>
        <begin position="1"/>
        <end position="22"/>
    </location>
</feature>
<name>A0A6M5Z2Q3_9BACT</name>
<dbReference type="InterPro" id="IPR019405">
    <property type="entry name" value="Lactonase_7-beta_prop"/>
</dbReference>
<keyword evidence="6" id="KW-1185">Reference proteome</keyword>
<dbReference type="SUPFAM" id="SSF51004">
    <property type="entry name" value="C-terminal (heme d1) domain of cytochrome cd1-nitrite reductase"/>
    <property type="match status" value="1"/>
</dbReference>
<dbReference type="GO" id="GO:0005829">
    <property type="term" value="C:cytosol"/>
    <property type="evidence" value="ECO:0007669"/>
    <property type="project" value="TreeGrafter"/>
</dbReference>
<dbReference type="InterPro" id="IPR011048">
    <property type="entry name" value="Haem_d1_sf"/>
</dbReference>
<dbReference type="PANTHER" id="PTHR30344">
    <property type="entry name" value="6-PHOSPHOGLUCONOLACTONASE-RELATED"/>
    <property type="match status" value="1"/>
</dbReference>
<evidence type="ECO:0000256" key="4">
    <source>
        <dbReference type="SAM" id="SignalP"/>
    </source>
</evidence>
<evidence type="ECO:0000256" key="1">
    <source>
        <dbReference type="ARBA" id="ARBA00005564"/>
    </source>
</evidence>
<protein>
    <submittedName>
        <fullName evidence="5">6-phosphogluconolactonase</fullName>
        <ecNumber evidence="5">3.1.1.31</ecNumber>
    </submittedName>
</protein>
<evidence type="ECO:0000313" key="5">
    <source>
        <dbReference type="EMBL" id="QJX00700.1"/>
    </source>
</evidence>
<evidence type="ECO:0000256" key="3">
    <source>
        <dbReference type="SAM" id="MobiDB-lite"/>
    </source>
</evidence>
<evidence type="ECO:0000313" key="6">
    <source>
        <dbReference type="Proteomes" id="UP000503447"/>
    </source>
</evidence>
<dbReference type="AlphaFoldDB" id="A0A6M5Z2Q3"/>
<dbReference type="PANTHER" id="PTHR30344:SF1">
    <property type="entry name" value="6-PHOSPHOGLUCONOLACTONASE"/>
    <property type="match status" value="1"/>
</dbReference>
<dbReference type="GO" id="GO:0017057">
    <property type="term" value="F:6-phosphogluconolactonase activity"/>
    <property type="evidence" value="ECO:0007669"/>
    <property type="project" value="UniProtKB-EC"/>
</dbReference>
<evidence type="ECO:0000256" key="2">
    <source>
        <dbReference type="ARBA" id="ARBA00022526"/>
    </source>
</evidence>
<dbReference type="EC" id="3.1.1.31" evidence="5"/>
<dbReference type="InterPro" id="IPR050282">
    <property type="entry name" value="Cycloisomerase_2"/>
</dbReference>
<gene>
    <name evidence="5" type="ORF">FTUN_8332</name>
</gene>
<keyword evidence="5" id="KW-0378">Hydrolase</keyword>
<accession>A0A6M5Z2Q3</accession>